<feature type="transmembrane region" description="Helical" evidence="1">
    <location>
        <begin position="105"/>
        <end position="124"/>
    </location>
</feature>
<sequence length="175" mass="20555">MEQKTELEYLYSEYVDKLELPPLESIRSTISTFYTQTTTSKYFSFVYLARIMNRRFVKKMVHDSDFTFPIYAGMAFIVLGIYTLINRGKVDTFYGDGFRFDTFFLIMLGIALFVSAYPFFVASFNRNAQEKTREVYYLVDLVKVVLAFFLLLSLMIFPLSWFGLVEFSVRGIYNP</sequence>
<dbReference type="EMBL" id="LXEU01000061">
    <property type="protein sequence ID" value="OAT51177.1"/>
    <property type="molecule type" value="Genomic_DNA"/>
</dbReference>
<keyword evidence="1" id="KW-0812">Transmembrane</keyword>
<feature type="transmembrane region" description="Helical" evidence="1">
    <location>
        <begin position="136"/>
        <end position="157"/>
    </location>
</feature>
<evidence type="ECO:0000313" key="3">
    <source>
        <dbReference type="Proteomes" id="UP000078386"/>
    </source>
</evidence>
<gene>
    <name evidence="2" type="ORF">M989_02981</name>
</gene>
<organism evidence="2 3">
    <name type="scientific">Kluyvera georgiana ATCC 51603</name>
    <dbReference type="NCBI Taxonomy" id="1354264"/>
    <lineage>
        <taxon>Bacteria</taxon>
        <taxon>Pseudomonadati</taxon>
        <taxon>Pseudomonadota</taxon>
        <taxon>Gammaproteobacteria</taxon>
        <taxon>Enterobacterales</taxon>
        <taxon>Enterobacteriaceae</taxon>
        <taxon>Kluyvera</taxon>
    </lineage>
</organism>
<proteinExistence type="predicted"/>
<protein>
    <submittedName>
        <fullName evidence="2">Uncharacterized protein</fullName>
    </submittedName>
</protein>
<comment type="caution">
    <text evidence="2">The sequence shown here is derived from an EMBL/GenBank/DDBJ whole genome shotgun (WGS) entry which is preliminary data.</text>
</comment>
<dbReference type="AlphaFoldDB" id="A0A1B7JTE8"/>
<keyword evidence="1" id="KW-1133">Transmembrane helix</keyword>
<dbReference type="Proteomes" id="UP000078386">
    <property type="component" value="Unassembled WGS sequence"/>
</dbReference>
<dbReference type="PATRIC" id="fig|1354264.4.peg.3107"/>
<keyword evidence="3" id="KW-1185">Reference proteome</keyword>
<dbReference type="RefSeq" id="WP_064546638.1">
    <property type="nucleotide sequence ID" value="NZ_LXEU01000061.1"/>
</dbReference>
<evidence type="ECO:0000256" key="1">
    <source>
        <dbReference type="SAM" id="Phobius"/>
    </source>
</evidence>
<feature type="transmembrane region" description="Helical" evidence="1">
    <location>
        <begin position="66"/>
        <end position="85"/>
    </location>
</feature>
<accession>A0A1B7JTE8</accession>
<evidence type="ECO:0000313" key="2">
    <source>
        <dbReference type="EMBL" id="OAT51177.1"/>
    </source>
</evidence>
<name>A0A1B7JTE8_9ENTR</name>
<keyword evidence="1" id="KW-0472">Membrane</keyword>
<reference evidence="2 3" key="1">
    <citation type="submission" date="2016-04" db="EMBL/GenBank/DDBJ databases">
        <title>ATOL: Assembling a taxonomically balanced genome-scale reconstruction of the evolutionary history of the Enterobacteriaceae.</title>
        <authorList>
            <person name="Plunkett G.III."/>
            <person name="Neeno-Eckwall E.C."/>
            <person name="Glasner J.D."/>
            <person name="Perna N.T."/>
        </authorList>
    </citation>
    <scope>NUCLEOTIDE SEQUENCE [LARGE SCALE GENOMIC DNA]</scope>
    <source>
        <strain evidence="2 3">ATCC 51603</strain>
    </source>
</reference>